<feature type="transmembrane region" description="Helical" evidence="3">
    <location>
        <begin position="61"/>
        <end position="86"/>
    </location>
</feature>
<evidence type="ECO:0000256" key="3">
    <source>
        <dbReference type="SAM" id="Phobius"/>
    </source>
</evidence>
<protein>
    <submittedName>
        <fullName evidence="4">MFS transporter</fullName>
    </submittedName>
</protein>
<feature type="transmembrane region" description="Helical" evidence="3">
    <location>
        <begin position="266"/>
        <end position="292"/>
    </location>
</feature>
<feature type="compositionally biased region" description="Gly residues" evidence="2">
    <location>
        <begin position="1"/>
        <end position="13"/>
    </location>
</feature>
<reference evidence="4" key="1">
    <citation type="submission" date="2020-09" db="EMBL/GenBank/DDBJ databases">
        <title>A novel bacterium of genus Paenibacillus, isolated from South China Sea.</title>
        <authorList>
            <person name="Huang H."/>
            <person name="Mo K."/>
            <person name="Hu Y."/>
        </authorList>
    </citation>
    <scope>NUCLEOTIDE SEQUENCE</scope>
    <source>
        <strain evidence="4">IB182363</strain>
    </source>
</reference>
<feature type="transmembrane region" description="Helical" evidence="3">
    <location>
        <begin position="219"/>
        <end position="238"/>
    </location>
</feature>
<name>A0A927H0Q1_9BACL</name>
<evidence type="ECO:0000313" key="4">
    <source>
        <dbReference type="EMBL" id="MBD2863523.1"/>
    </source>
</evidence>
<feature type="transmembrane region" description="Helical" evidence="3">
    <location>
        <begin position="422"/>
        <end position="441"/>
    </location>
</feature>
<feature type="transmembrane region" description="Helical" evidence="3">
    <location>
        <begin position="92"/>
        <end position="113"/>
    </location>
</feature>
<dbReference type="PANTHER" id="PTHR23526:SF2">
    <property type="entry name" value="MAJOR FACILITATOR SUPERFAMILY (MFS) PROFILE DOMAIN-CONTAINING PROTEIN"/>
    <property type="match status" value="1"/>
</dbReference>
<feature type="region of interest" description="Disordered" evidence="2">
    <location>
        <begin position="1"/>
        <end position="53"/>
    </location>
</feature>
<proteinExistence type="predicted"/>
<dbReference type="AlphaFoldDB" id="A0A927H0Q1"/>
<evidence type="ECO:0000256" key="2">
    <source>
        <dbReference type="SAM" id="MobiDB-lite"/>
    </source>
</evidence>
<feature type="transmembrane region" description="Helical" evidence="3">
    <location>
        <begin position="150"/>
        <end position="173"/>
    </location>
</feature>
<keyword evidence="3" id="KW-1133">Transmembrane helix</keyword>
<keyword evidence="5" id="KW-1185">Reference proteome</keyword>
<sequence>MAVTGGEAGGVGPFGTKSKEKQGRYFRDRDRDQGRDTDNDSSRPAGGSSNQSSQAFDSQTWLLLIVNTLFGAANALSGTFVNVYLWKAKNDFALIGWFAFFHQVSMALTFWLAGKWVKEGNKMNSLRLGVAVAALFYMIVLLLQQQAVEYVWLLGLVQGMSSGFFWLAFNVVYFEVTSADNRDRFNGWAGLLGSSIGMVAPWISGWLITRLPGTNGYRLIFAISLAVFVVGVVVSFFLKKRKVAGTYEWAHGYRTLKDPESPWRTVFAALIAQGVREGVFAFLIGLMIYIATSNEMQIGNFSLITSAVALVSFYVVGKWLKPPHRKGGMLIGVVFMIAVILPFFWQVSFTTLLLFGIGTSLFIPLYTIPMTSSVFDIIGRDRDSSEHRVEYVVLRELGLNVGRIAGTLVFILVVSWTTAPQAINWLLLGIGSSPLLAWLFMRNKLVVRSNQ</sequence>
<dbReference type="EMBL" id="JACXJA010000020">
    <property type="protein sequence ID" value="MBD2863523.1"/>
    <property type="molecule type" value="Genomic_DNA"/>
</dbReference>
<dbReference type="PANTHER" id="PTHR23526">
    <property type="entry name" value="INTEGRAL MEMBRANE TRANSPORT PROTEIN-RELATED"/>
    <property type="match status" value="1"/>
</dbReference>
<dbReference type="Gene3D" id="1.20.1250.20">
    <property type="entry name" value="MFS general substrate transporter like domains"/>
    <property type="match status" value="2"/>
</dbReference>
<keyword evidence="3" id="KW-0472">Membrane</keyword>
<dbReference type="InterPro" id="IPR052528">
    <property type="entry name" value="Sugar_transport-like"/>
</dbReference>
<feature type="transmembrane region" description="Helical" evidence="3">
    <location>
        <begin position="298"/>
        <end position="316"/>
    </location>
</feature>
<dbReference type="CDD" id="cd06174">
    <property type="entry name" value="MFS"/>
    <property type="match status" value="1"/>
</dbReference>
<gene>
    <name evidence="4" type="ORF">IDH45_16130</name>
</gene>
<dbReference type="SUPFAM" id="SSF103473">
    <property type="entry name" value="MFS general substrate transporter"/>
    <property type="match status" value="1"/>
</dbReference>
<accession>A0A927H0Q1</accession>
<comment type="caution">
    <text evidence="4">The sequence shown here is derived from an EMBL/GenBank/DDBJ whole genome shotgun (WGS) entry which is preliminary data.</text>
</comment>
<dbReference type="InterPro" id="IPR011701">
    <property type="entry name" value="MFS"/>
</dbReference>
<evidence type="ECO:0000313" key="5">
    <source>
        <dbReference type="Proteomes" id="UP000639396"/>
    </source>
</evidence>
<feature type="transmembrane region" description="Helical" evidence="3">
    <location>
        <begin position="328"/>
        <end position="347"/>
    </location>
</feature>
<dbReference type="GO" id="GO:0022857">
    <property type="term" value="F:transmembrane transporter activity"/>
    <property type="evidence" value="ECO:0007669"/>
    <property type="project" value="InterPro"/>
</dbReference>
<dbReference type="InterPro" id="IPR036259">
    <property type="entry name" value="MFS_trans_sf"/>
</dbReference>
<feature type="transmembrane region" description="Helical" evidence="3">
    <location>
        <begin position="125"/>
        <end position="144"/>
    </location>
</feature>
<dbReference type="GO" id="GO:0005886">
    <property type="term" value="C:plasma membrane"/>
    <property type="evidence" value="ECO:0007669"/>
    <property type="project" value="UniProtKB-SubCell"/>
</dbReference>
<comment type="subcellular location">
    <subcellularLocation>
        <location evidence="1">Cell membrane</location>
        <topology evidence="1">Multi-pass membrane protein</topology>
    </subcellularLocation>
</comment>
<feature type="compositionally biased region" description="Basic and acidic residues" evidence="2">
    <location>
        <begin position="17"/>
        <end position="41"/>
    </location>
</feature>
<dbReference type="Proteomes" id="UP000639396">
    <property type="component" value="Unassembled WGS sequence"/>
</dbReference>
<feature type="transmembrane region" description="Helical" evidence="3">
    <location>
        <begin position="353"/>
        <end position="377"/>
    </location>
</feature>
<keyword evidence="3" id="KW-0812">Transmembrane</keyword>
<feature type="transmembrane region" description="Helical" evidence="3">
    <location>
        <begin position="397"/>
        <end position="416"/>
    </location>
</feature>
<evidence type="ECO:0000256" key="1">
    <source>
        <dbReference type="ARBA" id="ARBA00004651"/>
    </source>
</evidence>
<feature type="transmembrane region" description="Helical" evidence="3">
    <location>
        <begin position="185"/>
        <end position="207"/>
    </location>
</feature>
<organism evidence="4 5">
    <name type="scientific">Paenibacillus oceani</name>
    <dbReference type="NCBI Taxonomy" id="2772510"/>
    <lineage>
        <taxon>Bacteria</taxon>
        <taxon>Bacillati</taxon>
        <taxon>Bacillota</taxon>
        <taxon>Bacilli</taxon>
        <taxon>Bacillales</taxon>
        <taxon>Paenibacillaceae</taxon>
        <taxon>Paenibacillus</taxon>
    </lineage>
</organism>
<dbReference type="Pfam" id="PF07690">
    <property type="entry name" value="MFS_1"/>
    <property type="match status" value="1"/>
</dbReference>